<dbReference type="AlphaFoldDB" id="A0A4Q9GZ30"/>
<dbReference type="Proteomes" id="UP000294194">
    <property type="component" value="Unassembled WGS sequence"/>
</dbReference>
<dbReference type="EMBL" id="SISG01000001">
    <property type="protein sequence ID" value="TBN57610.1"/>
    <property type="molecule type" value="Genomic_DNA"/>
</dbReference>
<dbReference type="RefSeq" id="WP_130981721.1">
    <property type="nucleotide sequence ID" value="NZ_SISG01000001.1"/>
</dbReference>
<accession>A0A4Q9GZ30</accession>
<proteinExistence type="predicted"/>
<dbReference type="PROSITE" id="PS51257">
    <property type="entry name" value="PROKAR_LIPOPROTEIN"/>
    <property type="match status" value="1"/>
</dbReference>
<evidence type="ECO:0000313" key="1">
    <source>
        <dbReference type="EMBL" id="TBN57610.1"/>
    </source>
</evidence>
<organism evidence="1 2">
    <name type="scientific">Glaciihabitans arcticus</name>
    <dbReference type="NCBI Taxonomy" id="2668039"/>
    <lineage>
        <taxon>Bacteria</taxon>
        <taxon>Bacillati</taxon>
        <taxon>Actinomycetota</taxon>
        <taxon>Actinomycetes</taxon>
        <taxon>Micrococcales</taxon>
        <taxon>Microbacteriaceae</taxon>
        <taxon>Glaciihabitans</taxon>
    </lineage>
</organism>
<comment type="caution">
    <text evidence="1">The sequence shown here is derived from an EMBL/GenBank/DDBJ whole genome shotgun (WGS) entry which is preliminary data.</text>
</comment>
<evidence type="ECO:0000313" key="2">
    <source>
        <dbReference type="Proteomes" id="UP000294194"/>
    </source>
</evidence>
<gene>
    <name evidence="1" type="ORF">EYE40_09550</name>
</gene>
<reference evidence="2" key="1">
    <citation type="submission" date="2019-02" db="EMBL/GenBank/DDBJ databases">
        <title>Glaciihabitans arcticus sp. nov., a psychrotolerant bacterium isolated from polar soil.</title>
        <authorList>
            <person name="Dahal R.H."/>
        </authorList>
    </citation>
    <scope>NUCLEOTIDE SEQUENCE [LARGE SCALE GENOMIC DNA]</scope>
    <source>
        <strain evidence="2">RP-3-7</strain>
    </source>
</reference>
<sequence length="129" mass="13982">MKRLLAIGVVALVALTGCSLEPRPLNDPSIDYGFSFSYMEDLPSGIEWARGLTTETPELAAEFIKGLPVFIDEVEEADLSPAVEEQAYVALSELQLAAFGEPENVTDLLPELNEVLDALETDAEARAAR</sequence>
<name>A0A4Q9GZ30_9MICO</name>
<protein>
    <submittedName>
        <fullName evidence="1">Uncharacterized protein</fullName>
    </submittedName>
</protein>
<keyword evidence="2" id="KW-1185">Reference proteome</keyword>